<comment type="similarity">
    <text evidence="2 7">Belongs to the ferroportin (FP) (TC 2.A.100) family. SLC40A subfamily.</text>
</comment>
<feature type="transmembrane region" description="Helical" evidence="7">
    <location>
        <begin position="231"/>
        <end position="251"/>
    </location>
</feature>
<feature type="transmembrane region" description="Helical" evidence="7">
    <location>
        <begin position="156"/>
        <end position="178"/>
    </location>
</feature>
<dbReference type="PANTHER" id="PTHR11660:SF57">
    <property type="entry name" value="SOLUTE CARRIER FAMILY 40 MEMBER"/>
    <property type="match status" value="1"/>
</dbReference>
<feature type="transmembrane region" description="Helical" evidence="7">
    <location>
        <begin position="309"/>
        <end position="331"/>
    </location>
</feature>
<keyword evidence="10" id="KW-1185">Reference proteome</keyword>
<name>A0A194S9U3_RHOGW</name>
<dbReference type="CDD" id="cd17480">
    <property type="entry name" value="MFS_SLC40A1_like"/>
    <property type="match status" value="1"/>
</dbReference>
<dbReference type="GO" id="GO:0005381">
    <property type="term" value="F:iron ion transmembrane transporter activity"/>
    <property type="evidence" value="ECO:0007669"/>
    <property type="project" value="UniProtKB-UniRule"/>
</dbReference>
<evidence type="ECO:0000256" key="5">
    <source>
        <dbReference type="ARBA" id="ARBA00022989"/>
    </source>
</evidence>
<comment type="caution">
    <text evidence="7">Lacks conserved residue(s) required for the propagation of feature annotation.</text>
</comment>
<evidence type="ECO:0000313" key="10">
    <source>
        <dbReference type="Proteomes" id="UP000053890"/>
    </source>
</evidence>
<dbReference type="Pfam" id="PF06963">
    <property type="entry name" value="FPN1"/>
    <property type="match status" value="1"/>
</dbReference>
<keyword evidence="5 7" id="KW-1133">Transmembrane helix</keyword>
<feature type="transmembrane region" description="Helical" evidence="7">
    <location>
        <begin position="351"/>
        <end position="373"/>
    </location>
</feature>
<comment type="subcellular location">
    <subcellularLocation>
        <location evidence="1 7">Membrane</location>
        <topology evidence="1 7">Multi-pass membrane protein</topology>
    </subcellularLocation>
</comment>
<feature type="region of interest" description="Disordered" evidence="8">
    <location>
        <begin position="19"/>
        <end position="40"/>
    </location>
</feature>
<dbReference type="InterPro" id="IPR036259">
    <property type="entry name" value="MFS_trans_sf"/>
</dbReference>
<dbReference type="InterPro" id="IPR009716">
    <property type="entry name" value="Ferroportin-1"/>
</dbReference>
<dbReference type="EMBL" id="KQ474076">
    <property type="protein sequence ID" value="KPV76171.1"/>
    <property type="molecule type" value="Genomic_DNA"/>
</dbReference>
<keyword evidence="6 7" id="KW-0472">Membrane</keyword>
<evidence type="ECO:0000256" key="2">
    <source>
        <dbReference type="ARBA" id="ARBA00006279"/>
    </source>
</evidence>
<evidence type="ECO:0000256" key="8">
    <source>
        <dbReference type="SAM" id="MobiDB-lite"/>
    </source>
</evidence>
<dbReference type="RefSeq" id="XP_018272220.1">
    <property type="nucleotide sequence ID" value="XM_018413229.1"/>
</dbReference>
<evidence type="ECO:0000313" key="9">
    <source>
        <dbReference type="EMBL" id="KPV76171.1"/>
    </source>
</evidence>
<dbReference type="PANTHER" id="PTHR11660">
    <property type="entry name" value="SOLUTE CARRIER FAMILY 40 MEMBER"/>
    <property type="match status" value="1"/>
</dbReference>
<dbReference type="GeneID" id="28973678"/>
<reference evidence="9 10" key="1">
    <citation type="journal article" date="2015" name="Front. Microbiol.">
        <title>Genome sequence of the plant growth promoting endophytic yeast Rhodotorula graminis WP1.</title>
        <authorList>
            <person name="Firrincieli A."/>
            <person name="Otillar R."/>
            <person name="Salamov A."/>
            <person name="Schmutz J."/>
            <person name="Khan Z."/>
            <person name="Redman R.S."/>
            <person name="Fleck N.D."/>
            <person name="Lindquist E."/>
            <person name="Grigoriev I.V."/>
            <person name="Doty S.L."/>
        </authorList>
    </citation>
    <scope>NUCLEOTIDE SEQUENCE [LARGE SCALE GENOMIC DNA]</scope>
    <source>
        <strain evidence="9 10">WP1</strain>
    </source>
</reference>
<keyword evidence="3 7" id="KW-0813">Transport</keyword>
<dbReference type="OMA" id="VAMGHVM"/>
<evidence type="ECO:0000256" key="4">
    <source>
        <dbReference type="ARBA" id="ARBA00022692"/>
    </source>
</evidence>
<dbReference type="AlphaFoldDB" id="A0A194S9U3"/>
<accession>A0A194S9U3</accession>
<sequence length="526" mass="57744">MTSTTAVVELELAYTRSVRAAEPPEGGGEPPRSSSSRAAPSPLDKRALFCLLAQHLSSTWQQRSYEFASYLFLIQLFPSTTLQPSIFGFCTTSAAIVFAGTVGHLVDLFERVRFVRGTIIAQKGTLACSYAIFLACFLRLYAAAQERREQPTLVGLFVVVTLFSMAQNLATIGISVAVERDWVTCIAQGDGAKLTQLNTYLRRIDLLSKLLAPLFVSLLTTAASYTFAAAFLLGLAVGATIFEWTWINIVYRRFPMLAETKPTPEAAPAVDELAADPPADRPSRARLQVMIARLPGRIRLHVVAEGRNWLAFIRAPVFFSSLAISLLYLTVLSFEGSMLAYLKSHRYPDAFVAGMRGIGVVTGLAGTLVMPVLEKRIGLVRAGTWSILSEVVTLIPAVLAFFVGAPPDGERGPGWNDALLFSGMALSRIGLWSFDLCQLKELQEALNDHPQRNSIMALQFSLQNMFDLVKYGVTIVLNRPSQFKWAVVISFVSVGLGALSYLVYARKERGHLVHLAWTEALLKKGR</sequence>
<evidence type="ECO:0000256" key="1">
    <source>
        <dbReference type="ARBA" id="ARBA00004141"/>
    </source>
</evidence>
<comment type="function">
    <text evidence="7">May be involved in iron transport and iron homeostasis.</text>
</comment>
<feature type="compositionally biased region" description="Low complexity" evidence="8">
    <location>
        <begin position="20"/>
        <end position="40"/>
    </location>
</feature>
<evidence type="ECO:0000256" key="3">
    <source>
        <dbReference type="ARBA" id="ARBA00022448"/>
    </source>
</evidence>
<evidence type="ECO:0000256" key="6">
    <source>
        <dbReference type="ARBA" id="ARBA00023136"/>
    </source>
</evidence>
<feature type="transmembrane region" description="Helical" evidence="7">
    <location>
        <begin position="485"/>
        <end position="504"/>
    </location>
</feature>
<dbReference type="OrthoDB" id="648861at2759"/>
<gene>
    <name evidence="9" type="ORF">RHOBADRAFT_34793</name>
</gene>
<keyword evidence="4 7" id="KW-0812">Transmembrane</keyword>
<dbReference type="GO" id="GO:0016020">
    <property type="term" value="C:membrane"/>
    <property type="evidence" value="ECO:0007669"/>
    <property type="project" value="UniProtKB-SubCell"/>
</dbReference>
<organism evidence="9 10">
    <name type="scientific">Rhodotorula graminis (strain WP1)</name>
    <dbReference type="NCBI Taxonomy" id="578459"/>
    <lineage>
        <taxon>Eukaryota</taxon>
        <taxon>Fungi</taxon>
        <taxon>Dikarya</taxon>
        <taxon>Basidiomycota</taxon>
        <taxon>Pucciniomycotina</taxon>
        <taxon>Microbotryomycetes</taxon>
        <taxon>Sporidiobolales</taxon>
        <taxon>Sporidiobolaceae</taxon>
        <taxon>Rhodotorula</taxon>
    </lineage>
</organism>
<dbReference type="Proteomes" id="UP000053890">
    <property type="component" value="Unassembled WGS sequence"/>
</dbReference>
<protein>
    <recommendedName>
        <fullName evidence="7">Solute carrier family 40 member</fullName>
    </recommendedName>
</protein>
<dbReference type="STRING" id="578459.A0A194S9U3"/>
<feature type="transmembrane region" description="Helical" evidence="7">
    <location>
        <begin position="86"/>
        <end position="106"/>
    </location>
</feature>
<feature type="transmembrane region" description="Helical" evidence="7">
    <location>
        <begin position="127"/>
        <end position="144"/>
    </location>
</feature>
<keyword evidence="7" id="KW-0406">Ion transport</keyword>
<feature type="transmembrane region" description="Helical" evidence="7">
    <location>
        <begin position="385"/>
        <end position="405"/>
    </location>
</feature>
<proteinExistence type="inferred from homology"/>
<evidence type="ECO:0000256" key="7">
    <source>
        <dbReference type="RuleBase" id="RU365065"/>
    </source>
</evidence>
<dbReference type="SUPFAM" id="SSF103473">
    <property type="entry name" value="MFS general substrate transporter"/>
    <property type="match status" value="1"/>
</dbReference>